<evidence type="ECO:0000259" key="9">
    <source>
        <dbReference type="Pfam" id="PF00361"/>
    </source>
</evidence>
<dbReference type="GO" id="GO:0016020">
    <property type="term" value="C:membrane"/>
    <property type="evidence" value="ECO:0007669"/>
    <property type="project" value="UniProtKB-SubCell"/>
</dbReference>
<organism evidence="10">
    <name type="scientific">Dicrocoelium chinensis</name>
    <name type="common">Small liver fluke</name>
    <dbReference type="NCBI Taxonomy" id="483157"/>
    <lineage>
        <taxon>Eukaryota</taxon>
        <taxon>Metazoa</taxon>
        <taxon>Spiralia</taxon>
        <taxon>Lophotrochozoa</taxon>
        <taxon>Platyhelminthes</taxon>
        <taxon>Trematoda</taxon>
        <taxon>Digenea</taxon>
        <taxon>Plagiorchiida</taxon>
        <taxon>Xiphidiata</taxon>
        <taxon>Gorgoderoidea</taxon>
        <taxon>Dicrocoeliidae</taxon>
        <taxon>Dicrocoelium</taxon>
    </lineage>
</organism>
<evidence type="ECO:0000256" key="6">
    <source>
        <dbReference type="ARBA" id="ARBA00031027"/>
    </source>
</evidence>
<dbReference type="PANTHER" id="PTHR42829">
    <property type="entry name" value="NADH-UBIQUINONE OXIDOREDUCTASE CHAIN 5"/>
    <property type="match status" value="1"/>
</dbReference>
<dbReference type="GO" id="GO:0015990">
    <property type="term" value="P:electron transport coupled proton transport"/>
    <property type="evidence" value="ECO:0007669"/>
    <property type="project" value="TreeGrafter"/>
</dbReference>
<dbReference type="PRINTS" id="PR01434">
    <property type="entry name" value="NADHDHGNASE5"/>
</dbReference>
<gene>
    <name evidence="10" type="primary">nad5</name>
</gene>
<dbReference type="GO" id="GO:0042773">
    <property type="term" value="P:ATP synthesis coupled electron transport"/>
    <property type="evidence" value="ECO:0007669"/>
    <property type="project" value="InterPro"/>
</dbReference>
<geneLocation type="mitochondrion" evidence="10"/>
<feature type="transmembrane region" description="Helical" evidence="8">
    <location>
        <begin position="75"/>
        <end position="97"/>
    </location>
</feature>
<dbReference type="EMBL" id="KF318786">
    <property type="protein sequence ID" value="AHG06495.1"/>
    <property type="molecule type" value="Genomic_DNA"/>
</dbReference>
<comment type="subcellular location">
    <subcellularLocation>
        <location evidence="1">Membrane</location>
        <topology evidence="1">Multi-pass membrane protein</topology>
    </subcellularLocation>
</comment>
<feature type="transmembrane region" description="Helical" evidence="8">
    <location>
        <begin position="417"/>
        <end position="438"/>
    </location>
</feature>
<dbReference type="PANTHER" id="PTHR42829:SF2">
    <property type="entry name" value="NADH-UBIQUINONE OXIDOREDUCTASE CHAIN 5"/>
    <property type="match status" value="1"/>
</dbReference>
<evidence type="ECO:0000313" key="10">
    <source>
        <dbReference type="EMBL" id="AHG06495.1"/>
    </source>
</evidence>
<feature type="transmembrane region" description="Helical" evidence="8">
    <location>
        <begin position="458"/>
        <end position="479"/>
    </location>
</feature>
<keyword evidence="10" id="KW-0496">Mitochondrion</keyword>
<feature type="transmembrane region" description="Helical" evidence="8">
    <location>
        <begin position="138"/>
        <end position="167"/>
    </location>
</feature>
<dbReference type="GO" id="GO:0008137">
    <property type="term" value="F:NADH dehydrogenase (ubiquinone) activity"/>
    <property type="evidence" value="ECO:0007669"/>
    <property type="project" value="UniProtKB-EC"/>
</dbReference>
<dbReference type="AlphaFoldDB" id="A0A096XCB2"/>
<sequence>LLFLFYGVLILMFFWVKGFDWGWIVSLFVLSGAGLCGSIFFALDHIGVVCLSMLFLCGVLSLIYCFHYLGAGDMLFLLMVWFLGVMVVLVFSCSPLITLMFWEYLGLVSFFLILFYGNGVSLRASLVTLFMSRFGDVALFFIVGWLWSSAWGFLCWGFVLSILLVVVTKSACYPFVSWLLEAMRAPTPVSALVHSSTLVAAGVWFLVRYSYLFSFSALDLLFFVALLTVFVSGWCALVFSDLKKLVALSTCNNISWCLLFYVFGDVYLALFQLLTHGVCKCYLFMSMGDLMSSSGGSQESVIVYVSRYSGSLESMVRCLLIFSLCGFPFLGSFFCKHLLFSEVCYGFDLVSFIGLFVGMLFTYSYSFRLALLVVSDKVGLSVGYVSMFVILSFVSFLGSLVGYAFGELYSESLGLSVFSAILLLVVQVLGSILGWYLFVDPYEAGVWSSELCGNDSLVSVVWGGLKGWLSCYVLALYRWEFGLLSWLVFDFGKLSIWGVSLNLVILGVLYFVFVDGVF</sequence>
<dbReference type="GO" id="GO:0003954">
    <property type="term" value="F:NADH dehydrogenase activity"/>
    <property type="evidence" value="ECO:0007669"/>
    <property type="project" value="TreeGrafter"/>
</dbReference>
<evidence type="ECO:0000256" key="1">
    <source>
        <dbReference type="ARBA" id="ARBA00004141"/>
    </source>
</evidence>
<keyword evidence="4 8" id="KW-1133">Transmembrane helix</keyword>
<protein>
    <recommendedName>
        <fullName evidence="2">NADH:ubiquinone reductase (H(+)-translocating)</fullName>
        <ecNumber evidence="2">7.1.1.2</ecNumber>
    </recommendedName>
    <alternativeName>
        <fullName evidence="6">NADH dehydrogenase subunit 5</fullName>
    </alternativeName>
</protein>
<feature type="transmembrane region" description="Helical" evidence="8">
    <location>
        <begin position="347"/>
        <end position="365"/>
    </location>
</feature>
<feature type="transmembrane region" description="Helical" evidence="8">
    <location>
        <begin position="491"/>
        <end position="513"/>
    </location>
</feature>
<evidence type="ECO:0000256" key="8">
    <source>
        <dbReference type="SAM" id="Phobius"/>
    </source>
</evidence>
<dbReference type="Pfam" id="PF00361">
    <property type="entry name" value="Proton_antipo_M"/>
    <property type="match status" value="1"/>
</dbReference>
<proteinExistence type="predicted"/>
<comment type="catalytic activity">
    <reaction evidence="7">
        <text>a ubiquinone + NADH + 5 H(+)(in) = a ubiquinol + NAD(+) + 4 H(+)(out)</text>
        <dbReference type="Rhea" id="RHEA:29091"/>
        <dbReference type="Rhea" id="RHEA-COMP:9565"/>
        <dbReference type="Rhea" id="RHEA-COMP:9566"/>
        <dbReference type="ChEBI" id="CHEBI:15378"/>
        <dbReference type="ChEBI" id="CHEBI:16389"/>
        <dbReference type="ChEBI" id="CHEBI:17976"/>
        <dbReference type="ChEBI" id="CHEBI:57540"/>
        <dbReference type="ChEBI" id="CHEBI:57945"/>
        <dbReference type="EC" id="7.1.1.2"/>
    </reaction>
</comment>
<feature type="transmembrane region" description="Helical" evidence="8">
    <location>
        <begin position="258"/>
        <end position="285"/>
    </location>
</feature>
<feature type="transmembrane region" description="Helical" evidence="8">
    <location>
        <begin position="188"/>
        <end position="207"/>
    </location>
</feature>
<name>A0A096XCB2_DICCN</name>
<dbReference type="InterPro" id="IPR001750">
    <property type="entry name" value="ND/Mrp_TM"/>
</dbReference>
<feature type="transmembrane region" description="Helical" evidence="8">
    <location>
        <begin position="104"/>
        <end position="126"/>
    </location>
</feature>
<feature type="domain" description="NADH:quinone oxidoreductase/Mrp antiporter transmembrane" evidence="9">
    <location>
        <begin position="98"/>
        <end position="344"/>
    </location>
</feature>
<accession>A0A096XCB2</accession>
<feature type="transmembrane region" description="Helical" evidence="8">
    <location>
        <begin position="21"/>
        <end position="41"/>
    </location>
</feature>
<reference evidence="10" key="1">
    <citation type="journal article" date="2014" name="Mol. Phylogenet. Evol.">
        <title>Dicrocoelium chinensis and Dicrocoelium dendriticum (Trematoda: Digenea) are distinct lancet fluke species based on mitochondrial and nuclear ribosomal DNA sequences.</title>
        <authorList>
            <person name="Liu G.H."/>
            <person name="Yan H.B."/>
            <person name="Otranto D."/>
            <person name="Wang X.Y."/>
            <person name="Zhao G.H."/>
            <person name="Jia W.Z."/>
            <person name="Zhu X.Q."/>
        </authorList>
    </citation>
    <scope>NUCLEOTIDE SEQUENCE</scope>
</reference>
<feature type="transmembrane region" description="Helical" evidence="8">
    <location>
        <begin position="48"/>
        <end position="69"/>
    </location>
</feature>
<evidence type="ECO:0000256" key="7">
    <source>
        <dbReference type="ARBA" id="ARBA00049551"/>
    </source>
</evidence>
<feature type="transmembrane region" description="Helical" evidence="8">
    <location>
        <begin position="385"/>
        <end position="405"/>
    </location>
</feature>
<keyword evidence="3 8" id="KW-0812">Transmembrane</keyword>
<evidence type="ECO:0000256" key="5">
    <source>
        <dbReference type="ARBA" id="ARBA00023136"/>
    </source>
</evidence>
<feature type="transmembrane region" description="Helical" evidence="8">
    <location>
        <begin position="314"/>
        <end position="335"/>
    </location>
</feature>
<keyword evidence="5 8" id="KW-0472">Membrane</keyword>
<evidence type="ECO:0000256" key="2">
    <source>
        <dbReference type="ARBA" id="ARBA00012944"/>
    </source>
</evidence>
<dbReference type="EC" id="7.1.1.2" evidence="2"/>
<dbReference type="InterPro" id="IPR003945">
    <property type="entry name" value="NU5C-like"/>
</dbReference>
<feature type="non-terminal residue" evidence="10">
    <location>
        <position position="1"/>
    </location>
</feature>
<evidence type="ECO:0000256" key="3">
    <source>
        <dbReference type="ARBA" id="ARBA00022692"/>
    </source>
</evidence>
<evidence type="ECO:0000256" key="4">
    <source>
        <dbReference type="ARBA" id="ARBA00022989"/>
    </source>
</evidence>
<feature type="transmembrane region" description="Helical" evidence="8">
    <location>
        <begin position="213"/>
        <end position="237"/>
    </location>
</feature>